<dbReference type="AlphaFoldDB" id="K0IMU8"/>
<keyword evidence="3" id="KW-1185">Reference proteome</keyword>
<dbReference type="RefSeq" id="WP_015018786.1">
    <property type="nucleotide sequence ID" value="NC_018719.1"/>
</dbReference>
<accession>K0IMU8</accession>
<dbReference type="HOGENOM" id="CLU_2712965_0_0_2"/>
<protein>
    <submittedName>
        <fullName evidence="2">Uncharacterized protein</fullName>
    </submittedName>
</protein>
<dbReference type="GeneID" id="13797570"/>
<dbReference type="Proteomes" id="UP000008037">
    <property type="component" value="Chromosome"/>
</dbReference>
<name>K0IMU8_NITGG</name>
<dbReference type="BioCyc" id="CNIT1237085:G1324-1309-MONOMER"/>
<sequence>MIPLLNSVDNQAVIQQRVPTGQVFTIATGELLAIMDKIIVGSLAFNMFYGLLVVMLTRSLSEGYLRRNQVIL</sequence>
<keyword evidence="1" id="KW-1133">Transmembrane helix</keyword>
<keyword evidence="1" id="KW-0812">Transmembrane</keyword>
<evidence type="ECO:0000313" key="2">
    <source>
        <dbReference type="EMBL" id="AFU58249.1"/>
    </source>
</evidence>
<proteinExistence type="predicted"/>
<feature type="transmembrane region" description="Helical" evidence="1">
    <location>
        <begin position="38"/>
        <end position="57"/>
    </location>
</feature>
<dbReference type="KEGG" id="nga:Ngar_c13110"/>
<dbReference type="STRING" id="1237085.Ngar_c13110"/>
<organism evidence="2 3">
    <name type="scientific">Nitrososphaera gargensis (strain Ga9.2)</name>
    <dbReference type="NCBI Taxonomy" id="1237085"/>
    <lineage>
        <taxon>Archaea</taxon>
        <taxon>Nitrososphaerota</taxon>
        <taxon>Nitrososphaeria</taxon>
        <taxon>Nitrososphaerales</taxon>
        <taxon>Nitrososphaeraceae</taxon>
        <taxon>Nitrososphaera</taxon>
    </lineage>
</organism>
<evidence type="ECO:0000256" key="1">
    <source>
        <dbReference type="SAM" id="Phobius"/>
    </source>
</evidence>
<gene>
    <name evidence="2" type="ordered locus">Ngar_c13110</name>
</gene>
<dbReference type="InParanoid" id="K0IMU8"/>
<reference evidence="2 3" key="1">
    <citation type="journal article" date="2012" name="Environ. Microbiol.">
        <title>The genome of the ammonia-oxidizing Candidatus Nitrososphaera gargensis: insights into metabolic versatility and environmental adaptations.</title>
        <authorList>
            <person name="Spang A."/>
            <person name="Poehlein A."/>
            <person name="Offre P."/>
            <person name="Zumbragel S."/>
            <person name="Haider S."/>
            <person name="Rychlik N."/>
            <person name="Nowka B."/>
            <person name="Schmeisser C."/>
            <person name="Lebedeva E.V."/>
            <person name="Rattei T."/>
            <person name="Bohm C."/>
            <person name="Schmid M."/>
            <person name="Galushko A."/>
            <person name="Hatzenpichler R."/>
            <person name="Weinmaier T."/>
            <person name="Daniel R."/>
            <person name="Schleper C."/>
            <person name="Spieck E."/>
            <person name="Streit W."/>
            <person name="Wagner M."/>
        </authorList>
    </citation>
    <scope>NUCLEOTIDE SEQUENCE [LARGE SCALE GENOMIC DNA]</scope>
    <source>
        <strain evidence="3">Ga9.2</strain>
    </source>
</reference>
<evidence type="ECO:0000313" key="3">
    <source>
        <dbReference type="Proteomes" id="UP000008037"/>
    </source>
</evidence>
<dbReference type="EMBL" id="CP002408">
    <property type="protein sequence ID" value="AFU58249.1"/>
    <property type="molecule type" value="Genomic_DNA"/>
</dbReference>
<keyword evidence="1" id="KW-0472">Membrane</keyword>